<evidence type="ECO:0000256" key="12">
    <source>
        <dbReference type="SAM" id="MobiDB-lite"/>
    </source>
</evidence>
<evidence type="ECO:0000256" key="4">
    <source>
        <dbReference type="ARBA" id="ARBA00022630"/>
    </source>
</evidence>
<dbReference type="EMBL" id="JAOZYB010000022">
    <property type="protein sequence ID" value="MEB3959620.1"/>
    <property type="molecule type" value="Genomic_DNA"/>
</dbReference>
<keyword evidence="4" id="KW-0285">Flavoprotein</keyword>
<feature type="domain" description="FAD synthetase" evidence="13">
    <location>
        <begin position="23"/>
        <end position="177"/>
    </location>
</feature>
<dbReference type="CDD" id="cd02064">
    <property type="entry name" value="FAD_synthetase_N"/>
    <property type="match status" value="1"/>
</dbReference>
<evidence type="ECO:0000259" key="13">
    <source>
        <dbReference type="Pfam" id="PF06574"/>
    </source>
</evidence>
<keyword evidence="8" id="KW-0547">Nucleotide-binding</keyword>
<organism evidence="14 15">
    <name type="scientific">Streptomyces kunmingensis</name>
    <dbReference type="NCBI Taxonomy" id="68225"/>
    <lineage>
        <taxon>Bacteria</taxon>
        <taxon>Bacillati</taxon>
        <taxon>Actinomycetota</taxon>
        <taxon>Actinomycetes</taxon>
        <taxon>Kitasatosporales</taxon>
        <taxon>Streptomycetaceae</taxon>
        <taxon>Streptomyces</taxon>
    </lineage>
</organism>
<keyword evidence="5" id="KW-0288">FMN</keyword>
<evidence type="ECO:0000256" key="3">
    <source>
        <dbReference type="ARBA" id="ARBA00012393"/>
    </source>
</evidence>
<reference evidence="14 15" key="1">
    <citation type="submission" date="2022-10" db="EMBL/GenBank/DDBJ databases">
        <authorList>
            <person name="Xie J."/>
            <person name="Shen N."/>
        </authorList>
    </citation>
    <scope>NUCLEOTIDE SEQUENCE [LARGE SCALE GENOMIC DNA]</scope>
    <source>
        <strain evidence="14 15">DSM 41681</strain>
    </source>
</reference>
<protein>
    <recommendedName>
        <fullName evidence="3">FAD synthase</fullName>
        <ecNumber evidence="3">2.7.7.2</ecNumber>
    </recommendedName>
</protein>
<evidence type="ECO:0000256" key="7">
    <source>
        <dbReference type="ARBA" id="ARBA00022695"/>
    </source>
</evidence>
<comment type="pathway">
    <text evidence="1">Cofactor biosynthesis; FAD biosynthesis; FAD from FMN: step 1/1.</text>
</comment>
<comment type="caution">
    <text evidence="14">The sequence shown here is derived from an EMBL/GenBank/DDBJ whole genome shotgun (WGS) entry which is preliminary data.</text>
</comment>
<keyword evidence="9" id="KW-0274">FAD</keyword>
<feature type="region of interest" description="Disordered" evidence="12">
    <location>
        <begin position="191"/>
        <end position="211"/>
    </location>
</feature>
<evidence type="ECO:0000256" key="9">
    <source>
        <dbReference type="ARBA" id="ARBA00022827"/>
    </source>
</evidence>
<evidence type="ECO:0000313" key="15">
    <source>
        <dbReference type="Proteomes" id="UP001352223"/>
    </source>
</evidence>
<dbReference type="Gene3D" id="3.40.50.620">
    <property type="entry name" value="HUPs"/>
    <property type="match status" value="1"/>
</dbReference>
<gene>
    <name evidence="14" type="ORF">OKJ48_05050</name>
</gene>
<name>A0ABU6C4G5_9ACTN</name>
<dbReference type="SUPFAM" id="SSF52374">
    <property type="entry name" value="Nucleotidylyl transferase"/>
    <property type="match status" value="1"/>
</dbReference>
<comment type="catalytic activity">
    <reaction evidence="11">
        <text>FMN + ATP + H(+) = FAD + diphosphate</text>
        <dbReference type="Rhea" id="RHEA:17237"/>
        <dbReference type="ChEBI" id="CHEBI:15378"/>
        <dbReference type="ChEBI" id="CHEBI:30616"/>
        <dbReference type="ChEBI" id="CHEBI:33019"/>
        <dbReference type="ChEBI" id="CHEBI:57692"/>
        <dbReference type="ChEBI" id="CHEBI:58210"/>
        <dbReference type="EC" id="2.7.7.2"/>
    </reaction>
</comment>
<evidence type="ECO:0000256" key="11">
    <source>
        <dbReference type="ARBA" id="ARBA00049494"/>
    </source>
</evidence>
<comment type="similarity">
    <text evidence="2">Belongs to the RibF family.</text>
</comment>
<dbReference type="InterPro" id="IPR014729">
    <property type="entry name" value="Rossmann-like_a/b/a_fold"/>
</dbReference>
<evidence type="ECO:0000313" key="14">
    <source>
        <dbReference type="EMBL" id="MEB3959620.1"/>
    </source>
</evidence>
<evidence type="ECO:0000256" key="1">
    <source>
        <dbReference type="ARBA" id="ARBA00004726"/>
    </source>
</evidence>
<dbReference type="PANTHER" id="PTHR22749:SF6">
    <property type="entry name" value="RIBOFLAVIN KINASE"/>
    <property type="match status" value="1"/>
</dbReference>
<sequence>MTAQEPSTRSTRQVWRSQEVIPADWTGCILTMGVFDGFHRGHTELVRRTRERATRTGLAFVLLTFDPHPLTVIRPDRAPKMLLTIDERTTLAHSLGIDVVCVIPFTEALANITAEQFSRKVICERLRASAVIVGEDFRFGQGGRGNVGTLTQTGHRDGYEVEAVRTVEHEGQTCSSTSVRDYLRAGDRTKAEGILGRPGPWQSNPKPLGHR</sequence>
<keyword evidence="6" id="KW-0808">Transferase</keyword>
<proteinExistence type="inferred from homology"/>
<keyword evidence="7" id="KW-0548">Nucleotidyltransferase</keyword>
<keyword evidence="15" id="KW-1185">Reference proteome</keyword>
<dbReference type="RefSeq" id="WP_324766602.1">
    <property type="nucleotide sequence ID" value="NZ_BAAATS010000023.1"/>
</dbReference>
<dbReference type="InterPro" id="IPR015864">
    <property type="entry name" value="FAD_synthase"/>
</dbReference>
<evidence type="ECO:0000256" key="6">
    <source>
        <dbReference type="ARBA" id="ARBA00022679"/>
    </source>
</evidence>
<dbReference type="EC" id="2.7.7.2" evidence="3"/>
<evidence type="ECO:0000256" key="10">
    <source>
        <dbReference type="ARBA" id="ARBA00022840"/>
    </source>
</evidence>
<dbReference type="Proteomes" id="UP001352223">
    <property type="component" value="Unassembled WGS sequence"/>
</dbReference>
<accession>A0ABU6C4G5</accession>
<dbReference type="PANTHER" id="PTHR22749">
    <property type="entry name" value="RIBOFLAVIN KINASE/FMN ADENYLYLTRANSFERASE"/>
    <property type="match status" value="1"/>
</dbReference>
<keyword evidence="10" id="KW-0067">ATP-binding</keyword>
<dbReference type="InterPro" id="IPR023468">
    <property type="entry name" value="Riboflavin_kinase"/>
</dbReference>
<evidence type="ECO:0000256" key="5">
    <source>
        <dbReference type="ARBA" id="ARBA00022643"/>
    </source>
</evidence>
<evidence type="ECO:0000256" key="8">
    <source>
        <dbReference type="ARBA" id="ARBA00022741"/>
    </source>
</evidence>
<evidence type="ECO:0000256" key="2">
    <source>
        <dbReference type="ARBA" id="ARBA00010214"/>
    </source>
</evidence>
<dbReference type="Pfam" id="PF06574">
    <property type="entry name" value="FAD_syn"/>
    <property type="match status" value="1"/>
</dbReference>